<protein>
    <recommendedName>
        <fullName evidence="30">Diacylglycerol lipase-alpha</fullName>
        <ecNumber evidence="21">3.1.1.116</ecNumber>
    </recommendedName>
    <alternativeName>
        <fullName evidence="32">Neural stem cell-derived dendrite regulator</fullName>
    </alternativeName>
    <alternativeName>
        <fullName evidence="31">Sn1-specific diacylglycerol lipase alpha</fullName>
    </alternativeName>
</protein>
<dbReference type="InterPro" id="IPR052214">
    <property type="entry name" value="DAG_Lipase-Related"/>
</dbReference>
<dbReference type="GO" id="GO:0046340">
    <property type="term" value="P:diacylglycerol catabolic process"/>
    <property type="evidence" value="ECO:0007669"/>
    <property type="project" value="TreeGrafter"/>
</dbReference>
<keyword evidence="18" id="KW-0628">Postsynaptic cell membrane</keyword>
<keyword evidence="17" id="KW-0325">Glycoprotein</keyword>
<keyword evidence="11" id="KW-0106">Calcium</keyword>
<dbReference type="GO" id="GO:0098921">
    <property type="term" value="P:retrograde trans-synaptic signaling by endocannabinoid"/>
    <property type="evidence" value="ECO:0007669"/>
    <property type="project" value="UniProtKB-ARBA"/>
</dbReference>
<comment type="subunit">
    <text evidence="29">Interacts (via C-terminal) with CAMK2A; leading to the phosphorylation and inhibition of DAGLA enzymatic activity. Interacts (via PPXXF motif) with HOMER1 and HOMER2; this interaction is required for DAGLA membrane localization.</text>
</comment>
<comment type="catalytic activity">
    <reaction evidence="23">
        <text>1,2-di-(9Z-octadecenoyl)-sn-glycerol + H2O = 2-(9Z-octadecenoyl)-glycerol + (9Z)-octadecenoate + H(+)</text>
        <dbReference type="Rhea" id="RHEA:38511"/>
        <dbReference type="ChEBI" id="CHEBI:15377"/>
        <dbReference type="ChEBI" id="CHEBI:15378"/>
        <dbReference type="ChEBI" id="CHEBI:30823"/>
        <dbReference type="ChEBI" id="CHEBI:52333"/>
        <dbReference type="ChEBI" id="CHEBI:73990"/>
    </reaction>
    <physiologicalReaction direction="left-to-right" evidence="23">
        <dbReference type="Rhea" id="RHEA:38512"/>
    </physiologicalReaction>
</comment>
<evidence type="ECO:0000256" key="25">
    <source>
        <dbReference type="ARBA" id="ARBA00050709"/>
    </source>
</evidence>
<dbReference type="SUPFAM" id="SSF53474">
    <property type="entry name" value="alpha/beta-Hydrolases"/>
    <property type="match status" value="1"/>
</dbReference>
<dbReference type="GO" id="GO:0098839">
    <property type="term" value="C:postsynaptic density membrane"/>
    <property type="evidence" value="ECO:0007669"/>
    <property type="project" value="UniProtKB-SubCell"/>
</dbReference>
<comment type="cofactor">
    <cofactor evidence="1">
        <name>Ca(2+)</name>
        <dbReference type="ChEBI" id="CHEBI:29108"/>
    </cofactor>
</comment>
<evidence type="ECO:0000256" key="10">
    <source>
        <dbReference type="ARBA" id="ARBA00022801"/>
    </source>
</evidence>
<evidence type="ECO:0000256" key="17">
    <source>
        <dbReference type="ARBA" id="ARBA00023180"/>
    </source>
</evidence>
<keyword evidence="14" id="KW-0770">Synapse</keyword>
<dbReference type="AlphaFoldDB" id="A0AAD9KWX8"/>
<evidence type="ECO:0000256" key="29">
    <source>
        <dbReference type="ARBA" id="ARBA00063298"/>
    </source>
</evidence>
<accession>A0AAD9KWX8</accession>
<feature type="region of interest" description="Disordered" evidence="33">
    <location>
        <begin position="1026"/>
        <end position="1045"/>
    </location>
</feature>
<proteinExistence type="inferred from homology"/>
<dbReference type="GO" id="GO:0032591">
    <property type="term" value="C:dendritic spine membrane"/>
    <property type="evidence" value="ECO:0007669"/>
    <property type="project" value="UniProtKB-SubCell"/>
</dbReference>
<comment type="catalytic activity">
    <reaction evidence="28">
        <text>1-(9Z-octadecenoyl)-2-O-(5Z,8Z,11Z,14Z-eicosatetraenyl)-sn-glycerol + H2O = 2-O-(5Z,8Z,11Z,14Z)-eicosatetraenylglycerol + (9Z)-octadecenoate + H(+)</text>
        <dbReference type="Rhea" id="RHEA:38527"/>
        <dbReference type="ChEBI" id="CHEBI:15377"/>
        <dbReference type="ChEBI" id="CHEBI:15378"/>
        <dbReference type="ChEBI" id="CHEBI:30823"/>
        <dbReference type="ChEBI" id="CHEBI:75913"/>
        <dbReference type="ChEBI" id="CHEBI:75914"/>
    </reaction>
    <physiologicalReaction direction="left-to-right" evidence="28">
        <dbReference type="Rhea" id="RHEA:38528"/>
    </physiologicalReaction>
</comment>
<evidence type="ECO:0000256" key="9">
    <source>
        <dbReference type="ARBA" id="ARBA00022753"/>
    </source>
</evidence>
<keyword evidence="10" id="KW-0378">Hydrolase</keyword>
<evidence type="ECO:0000256" key="12">
    <source>
        <dbReference type="ARBA" id="ARBA00022963"/>
    </source>
</evidence>
<dbReference type="GO" id="GO:0004465">
    <property type="term" value="F:lipoprotein lipase activity"/>
    <property type="evidence" value="ECO:0007669"/>
    <property type="project" value="TreeGrafter"/>
</dbReference>
<evidence type="ECO:0000256" key="14">
    <source>
        <dbReference type="ARBA" id="ARBA00023018"/>
    </source>
</evidence>
<dbReference type="GO" id="GO:0031901">
    <property type="term" value="C:early endosome membrane"/>
    <property type="evidence" value="ECO:0007669"/>
    <property type="project" value="UniProtKB-SubCell"/>
</dbReference>
<feature type="compositionally biased region" description="Polar residues" evidence="33">
    <location>
        <begin position="815"/>
        <end position="830"/>
    </location>
</feature>
<evidence type="ECO:0000256" key="6">
    <source>
        <dbReference type="ARBA" id="ARBA00022553"/>
    </source>
</evidence>
<evidence type="ECO:0000256" key="18">
    <source>
        <dbReference type="ARBA" id="ARBA00023257"/>
    </source>
</evidence>
<evidence type="ECO:0000256" key="22">
    <source>
        <dbReference type="ARBA" id="ARBA00037872"/>
    </source>
</evidence>
<evidence type="ECO:0000313" key="35">
    <source>
        <dbReference type="EMBL" id="KAK2179208.1"/>
    </source>
</evidence>
<evidence type="ECO:0000256" key="24">
    <source>
        <dbReference type="ARBA" id="ARBA00050486"/>
    </source>
</evidence>
<name>A0AAD9KWX8_RIDPI</name>
<dbReference type="Pfam" id="PF01764">
    <property type="entry name" value="Lipase_3"/>
    <property type="match status" value="1"/>
</dbReference>
<reference evidence="35" key="1">
    <citation type="journal article" date="2023" name="Mol. Biol. Evol.">
        <title>Third-Generation Sequencing Reveals the Adaptive Role of the Epigenome in Three Deep-Sea Polychaetes.</title>
        <authorList>
            <person name="Perez M."/>
            <person name="Aroh O."/>
            <person name="Sun Y."/>
            <person name="Lan Y."/>
            <person name="Juniper S.K."/>
            <person name="Young C.R."/>
            <person name="Angers B."/>
            <person name="Qian P.Y."/>
        </authorList>
    </citation>
    <scope>NUCLEOTIDE SEQUENCE</scope>
    <source>
        <strain evidence="35">R07B-5</strain>
    </source>
</reference>
<keyword evidence="7" id="KW-0812">Transmembrane</keyword>
<dbReference type="GO" id="GO:0019369">
    <property type="term" value="P:arachidonate metabolic process"/>
    <property type="evidence" value="ECO:0007669"/>
    <property type="project" value="TreeGrafter"/>
</dbReference>
<keyword evidence="6" id="KW-0597">Phosphoprotein</keyword>
<evidence type="ECO:0000256" key="1">
    <source>
        <dbReference type="ARBA" id="ARBA00001913"/>
    </source>
</evidence>
<dbReference type="Gene3D" id="3.40.50.1820">
    <property type="entry name" value="alpha/beta hydrolase"/>
    <property type="match status" value="1"/>
</dbReference>
<comment type="catalytic activity">
    <reaction evidence="20">
        <text>a 1,2-diacyl-sn-glycerol + H2O = a 2-acylglycerol + a fatty acid + H(+)</text>
        <dbReference type="Rhea" id="RHEA:33275"/>
        <dbReference type="ChEBI" id="CHEBI:15377"/>
        <dbReference type="ChEBI" id="CHEBI:15378"/>
        <dbReference type="ChEBI" id="CHEBI:17389"/>
        <dbReference type="ChEBI" id="CHEBI:17815"/>
        <dbReference type="ChEBI" id="CHEBI:28868"/>
        <dbReference type="EC" id="3.1.1.116"/>
    </reaction>
    <physiologicalReaction direction="left-to-right" evidence="20">
        <dbReference type="Rhea" id="RHEA:33276"/>
    </physiologicalReaction>
</comment>
<evidence type="ECO:0000256" key="4">
    <source>
        <dbReference type="ARBA" id="ARBA00010701"/>
    </source>
</evidence>
<keyword evidence="13" id="KW-1133">Transmembrane helix</keyword>
<feature type="compositionally biased region" description="Basic and acidic residues" evidence="33">
    <location>
        <begin position="958"/>
        <end position="969"/>
    </location>
</feature>
<keyword evidence="9" id="KW-0967">Endosome</keyword>
<evidence type="ECO:0000256" key="26">
    <source>
        <dbReference type="ARBA" id="ARBA00050861"/>
    </source>
</evidence>
<keyword evidence="16" id="KW-0472">Membrane</keyword>
<feature type="region of interest" description="Disordered" evidence="33">
    <location>
        <begin position="954"/>
        <end position="981"/>
    </location>
</feature>
<comment type="catalytic activity">
    <reaction evidence="26">
        <text>1-(9Z-octadecenoyl)-2-(5Z,8Z,11Z,14Z-eicosatetraenoyl)-sn-glycerol + H2O = 2-(5Z,8Z,11Z,14Z-eicosatetraenoyl)-glycerol + (9Z)-octadecenoate + H(+)</text>
        <dbReference type="Rhea" id="RHEA:38515"/>
        <dbReference type="ChEBI" id="CHEBI:15377"/>
        <dbReference type="ChEBI" id="CHEBI:15378"/>
        <dbReference type="ChEBI" id="CHEBI:30823"/>
        <dbReference type="ChEBI" id="CHEBI:52392"/>
        <dbReference type="ChEBI" id="CHEBI:75449"/>
    </reaction>
    <physiologicalReaction direction="left-to-right" evidence="26">
        <dbReference type="Rhea" id="RHEA:38516"/>
    </physiologicalReaction>
</comment>
<comment type="catalytic activity">
    <reaction evidence="25">
        <text>1-(9Z-octadecenoyl)-2-(9Z,12Z-octadecadienoyl)-sn-glycerol + H2O = 2-(9Z,12Z-octadecadienoyl)-glycerol + (9Z)-octadecenoate + H(+)</text>
        <dbReference type="Rhea" id="RHEA:38523"/>
        <dbReference type="ChEBI" id="CHEBI:15377"/>
        <dbReference type="ChEBI" id="CHEBI:15378"/>
        <dbReference type="ChEBI" id="CHEBI:30823"/>
        <dbReference type="ChEBI" id="CHEBI:75450"/>
        <dbReference type="ChEBI" id="CHEBI:75457"/>
    </reaction>
    <physiologicalReaction direction="left-to-right" evidence="25">
        <dbReference type="Rhea" id="RHEA:38524"/>
    </physiologicalReaction>
</comment>
<dbReference type="CDD" id="cd00519">
    <property type="entry name" value="Lipase_3"/>
    <property type="match status" value="1"/>
</dbReference>
<feature type="region of interest" description="Disordered" evidence="33">
    <location>
        <begin position="921"/>
        <end position="941"/>
    </location>
</feature>
<evidence type="ECO:0000256" key="23">
    <source>
        <dbReference type="ARBA" id="ARBA00048382"/>
    </source>
</evidence>
<keyword evidence="36" id="KW-1185">Reference proteome</keyword>
<evidence type="ECO:0000256" key="19">
    <source>
        <dbReference type="ARBA" id="ARBA00023273"/>
    </source>
</evidence>
<dbReference type="GO" id="GO:0047372">
    <property type="term" value="F:monoacylglycerol lipase activity"/>
    <property type="evidence" value="ECO:0007669"/>
    <property type="project" value="UniProtKB-ARBA"/>
</dbReference>
<evidence type="ECO:0000256" key="28">
    <source>
        <dbReference type="ARBA" id="ARBA00052463"/>
    </source>
</evidence>
<evidence type="ECO:0000256" key="31">
    <source>
        <dbReference type="ARBA" id="ARBA00081678"/>
    </source>
</evidence>
<comment type="catalytic activity">
    <reaction evidence="27">
        <text>1-octadecanoyl-2-(5Z,8Z,11Z,14Z-eicosatetraenoyl)-sn-glycerol + H2O = 2-(5Z,8Z,11Z,14Z-eicosatetraenoyl)-glycerol + octadecanoate + H(+)</text>
        <dbReference type="Rhea" id="RHEA:38507"/>
        <dbReference type="ChEBI" id="CHEBI:15377"/>
        <dbReference type="ChEBI" id="CHEBI:15378"/>
        <dbReference type="ChEBI" id="CHEBI:25629"/>
        <dbReference type="ChEBI" id="CHEBI:52392"/>
        <dbReference type="ChEBI" id="CHEBI:75728"/>
    </reaction>
    <physiologicalReaction direction="left-to-right" evidence="27">
        <dbReference type="Rhea" id="RHEA:38508"/>
    </physiologicalReaction>
</comment>
<keyword evidence="19" id="KW-0966">Cell projection</keyword>
<dbReference type="InterPro" id="IPR002921">
    <property type="entry name" value="Fungal_lipase-type"/>
</dbReference>
<evidence type="ECO:0000256" key="32">
    <source>
        <dbReference type="ARBA" id="ARBA00082132"/>
    </source>
</evidence>
<comment type="caution">
    <text evidence="35">The sequence shown here is derived from an EMBL/GenBank/DDBJ whole genome shotgun (WGS) entry which is preliminary data.</text>
</comment>
<evidence type="ECO:0000256" key="2">
    <source>
        <dbReference type="ARBA" id="ARBA00004332"/>
    </source>
</evidence>
<comment type="subcellular location">
    <subcellularLocation>
        <location evidence="2">Cell projection</location>
        <location evidence="2">Dendritic spine membrane</location>
        <topology evidence="2">Multi-pass membrane protein</topology>
    </subcellularLocation>
    <subcellularLocation>
        <location evidence="3">Early endosome membrane</location>
        <topology evidence="3">Multi-pass membrane protein</topology>
    </subcellularLocation>
    <subcellularLocation>
        <location evidence="22">Postsynaptic density membrane</location>
        <topology evidence="22">Multi-pass membrane protein</topology>
    </subcellularLocation>
</comment>
<gene>
    <name evidence="35" type="ORF">NP493_506g02001</name>
</gene>
<evidence type="ECO:0000256" key="30">
    <source>
        <dbReference type="ARBA" id="ARBA00071957"/>
    </source>
</evidence>
<evidence type="ECO:0000259" key="34">
    <source>
        <dbReference type="Pfam" id="PF01764"/>
    </source>
</evidence>
<keyword evidence="5" id="KW-1003">Cell membrane</keyword>
<feature type="compositionally biased region" description="Polar residues" evidence="33">
    <location>
        <begin position="1028"/>
        <end position="1045"/>
    </location>
</feature>
<evidence type="ECO:0000256" key="33">
    <source>
        <dbReference type="SAM" id="MobiDB-lite"/>
    </source>
</evidence>
<evidence type="ECO:0000256" key="11">
    <source>
        <dbReference type="ARBA" id="ARBA00022837"/>
    </source>
</evidence>
<keyword evidence="8" id="KW-0479">Metal-binding</keyword>
<dbReference type="FunFam" id="3.40.50.1820:FF:000015">
    <property type="entry name" value="Sn1-specific diacylglycerol lipase alpha"/>
    <property type="match status" value="1"/>
</dbReference>
<keyword evidence="15" id="KW-0443">Lipid metabolism</keyword>
<organism evidence="35 36">
    <name type="scientific">Ridgeia piscesae</name>
    <name type="common">Tubeworm</name>
    <dbReference type="NCBI Taxonomy" id="27915"/>
    <lineage>
        <taxon>Eukaryota</taxon>
        <taxon>Metazoa</taxon>
        <taxon>Spiralia</taxon>
        <taxon>Lophotrochozoa</taxon>
        <taxon>Annelida</taxon>
        <taxon>Polychaeta</taxon>
        <taxon>Sedentaria</taxon>
        <taxon>Canalipalpata</taxon>
        <taxon>Sabellida</taxon>
        <taxon>Siboglinidae</taxon>
        <taxon>Ridgeia</taxon>
    </lineage>
</organism>
<evidence type="ECO:0000256" key="21">
    <source>
        <dbReference type="ARBA" id="ARBA00026104"/>
    </source>
</evidence>
<dbReference type="PANTHER" id="PTHR45792:SF8">
    <property type="entry name" value="DIACYLGLYCEROL LIPASE-ALPHA"/>
    <property type="match status" value="1"/>
</dbReference>
<feature type="region of interest" description="Disordered" evidence="33">
    <location>
        <begin position="815"/>
        <end position="855"/>
    </location>
</feature>
<dbReference type="GO" id="GO:0046872">
    <property type="term" value="F:metal ion binding"/>
    <property type="evidence" value="ECO:0007669"/>
    <property type="project" value="UniProtKB-KW"/>
</dbReference>
<evidence type="ECO:0000256" key="15">
    <source>
        <dbReference type="ARBA" id="ARBA00023098"/>
    </source>
</evidence>
<comment type="similarity">
    <text evidence="4">Belongs to the AB hydrolase superfamily. Lipase family.</text>
</comment>
<evidence type="ECO:0000256" key="7">
    <source>
        <dbReference type="ARBA" id="ARBA00022692"/>
    </source>
</evidence>
<dbReference type="EMBL" id="JAODUO010000505">
    <property type="protein sequence ID" value="KAK2179208.1"/>
    <property type="molecule type" value="Genomic_DNA"/>
</dbReference>
<dbReference type="InterPro" id="IPR029058">
    <property type="entry name" value="AB_hydrolase_fold"/>
</dbReference>
<evidence type="ECO:0000256" key="27">
    <source>
        <dbReference type="ARBA" id="ARBA00052106"/>
    </source>
</evidence>
<evidence type="ECO:0000256" key="20">
    <source>
        <dbReference type="ARBA" id="ARBA00024531"/>
    </source>
</evidence>
<comment type="catalytic activity">
    <reaction evidence="24">
        <text>1-(9Z-octadecenoyl)-2-octadecanoyl-sn-glycerol + H2O = 2-octadecanoylglycerol + (9Z)-octadecenoate + H(+)</text>
        <dbReference type="Rhea" id="RHEA:38519"/>
        <dbReference type="ChEBI" id="CHEBI:15377"/>
        <dbReference type="ChEBI" id="CHEBI:15378"/>
        <dbReference type="ChEBI" id="CHEBI:30823"/>
        <dbReference type="ChEBI" id="CHEBI:75448"/>
        <dbReference type="ChEBI" id="CHEBI:75456"/>
    </reaction>
    <physiologicalReaction direction="left-to-right" evidence="24">
        <dbReference type="Rhea" id="RHEA:38520"/>
    </physiologicalReaction>
</comment>
<evidence type="ECO:0000256" key="16">
    <source>
        <dbReference type="ARBA" id="ARBA00023136"/>
    </source>
</evidence>
<keyword evidence="12" id="KW-0442">Lipid degradation</keyword>
<dbReference type="PANTHER" id="PTHR45792">
    <property type="entry name" value="DIACYLGLYCEROL LIPASE HOMOLOG-RELATED"/>
    <property type="match status" value="1"/>
</dbReference>
<dbReference type="Proteomes" id="UP001209878">
    <property type="component" value="Unassembled WGS sequence"/>
</dbReference>
<dbReference type="EC" id="3.1.1.116" evidence="21"/>
<evidence type="ECO:0000256" key="8">
    <source>
        <dbReference type="ARBA" id="ARBA00022723"/>
    </source>
</evidence>
<evidence type="ECO:0000256" key="13">
    <source>
        <dbReference type="ARBA" id="ARBA00022989"/>
    </source>
</evidence>
<sequence length="1045" mass="115715">MNNNKSQAIVIHSSSLRTPTSLTRVNICGQLVETSPVIRDLGFNVDANLTMTSQVANVCRSAYYHLSRIAKIRDSISTTVCKSLIHGLVTSRLDYGNAILHGISDRHMHRLEMVQRSAARIVRQIRRGDRQSMTTILRQLHWLPVRKRIDFKLLVLVHRAIYNGTPEYLAALLRRHTPPRSLRSAGGLLLEGTFDEVTKLLAEFFRDLDVVPSDIVAGLMLLRKEQKRERMCIVSQKRNDVYQFLSGVAITPQTKFVSLKNPEMLAEFKAALYYLHYSIAAYGWPIYLLMHRSTGCCKLLPSLRCCSCCCCCCCVYTRHEYTHVVDDNCCSCHLAAIRKLSGLDTRNIVYANCHVEVGETSFFIALDHDKRKVIISIRGTLSLKDILTDLQAEGEVLPVTPKHEEWLGHKGMVQAAVYIKRKLQEEGLLLQAFSDDQSEDSSDYGLVIVGHSLGAGTAAILAILLHEDYPSLHCFAYAPPGGLLSATCVEDTKSFITSVVVGKDVVTRMGLYQMESLRQDVLNLIKKSNVPKWQIIGTMMCCLLPYQEEQDEEAALQTCQPLRNNRRFIHPMDSRVGLTTHTPLFPPGKIIHVVRSHPKNIRGRCHKEKPVYQAIYTRNTDFDEVLISPTMLTDHLATNILKAMEKVLTNMSPTKPVRRLPESERRAQLSSLLEEDELDLSHQAGDSVCTNGDFTLSLGVFNGISDSSNCESIVPQHAGSLRAHTLPSTSSQRPQFTLDLLSDDWVGHAPLATPETLSETSSFGSLASLQRQSSLRGDSARVKTDFAKLETITQSPLRQSHTDERECLVTVTSPLDHTGHSQTETETQLGQEPLAHSTPARGDRTNSPGVPTEAWPTPIRIPVVCETIAPVHCGTAVNSCPGDEVLFNDDVSRTKIDVMPRGVTNGYDTMSPANKRCKPLGNGLPARPADGATVQPDTDDRLRCDMKPLNMVQSLRGGKQDKGGTPEKGRLRRTHSDGPSTRAIRKAHALHNGGVTTSIPQCNGTTARHSEGDVAWSCDGGKCHWPVSDNSNPQTDDNRLSTVSS</sequence>
<evidence type="ECO:0000313" key="36">
    <source>
        <dbReference type="Proteomes" id="UP001209878"/>
    </source>
</evidence>
<feature type="domain" description="Fungal lipase-type" evidence="34">
    <location>
        <begin position="375"/>
        <end position="509"/>
    </location>
</feature>
<evidence type="ECO:0000256" key="3">
    <source>
        <dbReference type="ARBA" id="ARBA00004520"/>
    </source>
</evidence>
<evidence type="ECO:0000256" key="5">
    <source>
        <dbReference type="ARBA" id="ARBA00022475"/>
    </source>
</evidence>